<comment type="pathway">
    <text evidence="4">Cofactor biosynthesis; (R)-pantothenate biosynthesis; (R)-pantoate from 3-methyl-2-oxobutanoate: step 2/2.</text>
</comment>
<dbReference type="UniPathway" id="UPA00028">
    <property type="reaction ID" value="UER00004"/>
</dbReference>
<evidence type="ECO:0000256" key="4">
    <source>
        <dbReference type="RuleBase" id="RU362068"/>
    </source>
</evidence>
<dbReference type="InterPro" id="IPR013332">
    <property type="entry name" value="KPR_N"/>
</dbReference>
<reference evidence="7" key="2">
    <citation type="submission" date="2020-09" db="EMBL/GenBank/DDBJ databases">
        <authorList>
            <person name="Sun Q."/>
            <person name="Zhou Y."/>
        </authorList>
    </citation>
    <scope>NUCLEOTIDE SEQUENCE</scope>
    <source>
        <strain evidence="7">CGMCC 1.15179</strain>
    </source>
</reference>
<comment type="caution">
    <text evidence="7">The sequence shown here is derived from an EMBL/GenBank/DDBJ whole genome shotgun (WGS) entry which is preliminary data.</text>
</comment>
<dbReference type="Gene3D" id="3.40.50.720">
    <property type="entry name" value="NAD(P)-binding Rossmann-like Domain"/>
    <property type="match status" value="1"/>
</dbReference>
<reference evidence="7" key="1">
    <citation type="journal article" date="2014" name="Int. J. Syst. Evol. Microbiol.">
        <title>Complete genome sequence of Corynebacterium casei LMG S-19264T (=DSM 44701T), isolated from a smear-ripened cheese.</title>
        <authorList>
            <consortium name="US DOE Joint Genome Institute (JGI-PGF)"/>
            <person name="Walter F."/>
            <person name="Albersmeier A."/>
            <person name="Kalinowski J."/>
            <person name="Ruckert C."/>
        </authorList>
    </citation>
    <scope>NUCLEOTIDE SEQUENCE</scope>
    <source>
        <strain evidence="7">CGMCC 1.15179</strain>
    </source>
</reference>
<evidence type="ECO:0000256" key="1">
    <source>
        <dbReference type="ARBA" id="ARBA00007870"/>
    </source>
</evidence>
<dbReference type="FunFam" id="1.10.1040.10:FF:000017">
    <property type="entry name" value="2-dehydropantoate 2-reductase"/>
    <property type="match status" value="1"/>
</dbReference>
<evidence type="ECO:0000256" key="3">
    <source>
        <dbReference type="ARBA" id="ARBA00023002"/>
    </source>
</evidence>
<name>A0A8J2Y8U9_9BACL</name>
<dbReference type="Proteomes" id="UP000625210">
    <property type="component" value="Unassembled WGS sequence"/>
</dbReference>
<keyword evidence="2 4" id="KW-0521">NADP</keyword>
<organism evidence="7 8">
    <name type="scientific">Marinithermofilum abyssi</name>
    <dbReference type="NCBI Taxonomy" id="1571185"/>
    <lineage>
        <taxon>Bacteria</taxon>
        <taxon>Bacillati</taxon>
        <taxon>Bacillota</taxon>
        <taxon>Bacilli</taxon>
        <taxon>Bacillales</taxon>
        <taxon>Thermoactinomycetaceae</taxon>
        <taxon>Marinithermofilum</taxon>
    </lineage>
</organism>
<dbReference type="SUPFAM" id="SSF51735">
    <property type="entry name" value="NAD(P)-binding Rossmann-fold domains"/>
    <property type="match status" value="1"/>
</dbReference>
<dbReference type="GO" id="GO:0015940">
    <property type="term" value="P:pantothenate biosynthetic process"/>
    <property type="evidence" value="ECO:0007669"/>
    <property type="project" value="UniProtKB-UniPathway"/>
</dbReference>
<dbReference type="InterPro" id="IPR051402">
    <property type="entry name" value="KPR-Related"/>
</dbReference>
<feature type="domain" description="Ketopantoate reductase N-terminal" evidence="5">
    <location>
        <begin position="3"/>
        <end position="151"/>
    </location>
</feature>
<dbReference type="RefSeq" id="WP_188646630.1">
    <property type="nucleotide sequence ID" value="NZ_BMHQ01000002.1"/>
</dbReference>
<dbReference type="EMBL" id="BMHQ01000002">
    <property type="protein sequence ID" value="GGE09474.1"/>
    <property type="molecule type" value="Genomic_DNA"/>
</dbReference>
<gene>
    <name evidence="7" type="ORF">GCM10011571_08460</name>
</gene>
<dbReference type="InterPro" id="IPR036291">
    <property type="entry name" value="NAD(P)-bd_dom_sf"/>
</dbReference>
<accession>A0A8J2Y8U9</accession>
<dbReference type="Pfam" id="PF08546">
    <property type="entry name" value="ApbA_C"/>
    <property type="match status" value="1"/>
</dbReference>
<dbReference type="Pfam" id="PF02558">
    <property type="entry name" value="ApbA"/>
    <property type="match status" value="1"/>
</dbReference>
<evidence type="ECO:0000259" key="6">
    <source>
        <dbReference type="Pfam" id="PF08546"/>
    </source>
</evidence>
<dbReference type="PANTHER" id="PTHR21708">
    <property type="entry name" value="PROBABLE 2-DEHYDROPANTOATE 2-REDUCTASE"/>
    <property type="match status" value="1"/>
</dbReference>
<comment type="function">
    <text evidence="4">Catalyzes the NADPH-dependent reduction of ketopantoate into pantoic acid.</text>
</comment>
<dbReference type="InterPro" id="IPR003710">
    <property type="entry name" value="ApbA"/>
</dbReference>
<comment type="similarity">
    <text evidence="1 4">Belongs to the ketopantoate reductase family.</text>
</comment>
<dbReference type="InterPro" id="IPR013328">
    <property type="entry name" value="6PGD_dom2"/>
</dbReference>
<keyword evidence="3 4" id="KW-0560">Oxidoreductase</keyword>
<dbReference type="AlphaFoldDB" id="A0A8J2Y8U9"/>
<dbReference type="NCBIfam" id="TIGR00745">
    <property type="entry name" value="apbA_panE"/>
    <property type="match status" value="1"/>
</dbReference>
<comment type="catalytic activity">
    <reaction evidence="4">
        <text>(R)-pantoate + NADP(+) = 2-dehydropantoate + NADPH + H(+)</text>
        <dbReference type="Rhea" id="RHEA:16233"/>
        <dbReference type="ChEBI" id="CHEBI:11561"/>
        <dbReference type="ChEBI" id="CHEBI:15378"/>
        <dbReference type="ChEBI" id="CHEBI:15980"/>
        <dbReference type="ChEBI" id="CHEBI:57783"/>
        <dbReference type="ChEBI" id="CHEBI:58349"/>
        <dbReference type="EC" id="1.1.1.169"/>
    </reaction>
</comment>
<protein>
    <recommendedName>
        <fullName evidence="4">2-dehydropantoate 2-reductase</fullName>
        <ecNumber evidence="4">1.1.1.169</ecNumber>
    </recommendedName>
    <alternativeName>
        <fullName evidence="4">Ketopantoate reductase</fullName>
    </alternativeName>
</protein>
<evidence type="ECO:0000259" key="5">
    <source>
        <dbReference type="Pfam" id="PF02558"/>
    </source>
</evidence>
<feature type="domain" description="Ketopantoate reductase C-terminal" evidence="6">
    <location>
        <begin position="178"/>
        <end position="300"/>
    </location>
</feature>
<dbReference type="EC" id="1.1.1.169" evidence="4"/>
<dbReference type="SUPFAM" id="SSF48179">
    <property type="entry name" value="6-phosphogluconate dehydrogenase C-terminal domain-like"/>
    <property type="match status" value="1"/>
</dbReference>
<evidence type="ECO:0000256" key="2">
    <source>
        <dbReference type="ARBA" id="ARBA00022857"/>
    </source>
</evidence>
<evidence type="ECO:0000313" key="7">
    <source>
        <dbReference type="EMBL" id="GGE09474.1"/>
    </source>
</evidence>
<sequence>MRILILGAGAVGGYFGGRLVEKGEDVTFLVRPKRKRQLDENGLVIHSTHGDFSAEVQTLSPGDHAQPFDLIVLGVKAYHLEQALPSLIPYVGENTAVLPLLNGITHLQVLKETFGKEKVLGGLCFIETTLNEKGEIEQYSSAHDMVFGELDGTDSPRVKRILSHLSGTRAKVRTSDHILREMWNKYIFISTFSGITSLMKSSIGPILDAPYGKEVTRRLLSEIVTIAKTQQSDLDEKIEEKVFAILQQIEPTMKSSMLRDTEKGHAVEADHLQGSLIQMAPEGMDLPMLKTVYNALKVYERNRY</sequence>
<keyword evidence="4" id="KW-0566">Pantothenate biosynthesis</keyword>
<keyword evidence="8" id="KW-1185">Reference proteome</keyword>
<dbReference type="PANTHER" id="PTHR21708:SF26">
    <property type="entry name" value="2-DEHYDROPANTOATE 2-REDUCTASE"/>
    <property type="match status" value="1"/>
</dbReference>
<dbReference type="InterPro" id="IPR013752">
    <property type="entry name" value="KPA_reductase"/>
</dbReference>
<dbReference type="InterPro" id="IPR008927">
    <property type="entry name" value="6-PGluconate_DH-like_C_sf"/>
</dbReference>
<dbReference type="FunFam" id="3.40.50.720:FF:000307">
    <property type="entry name" value="2-dehydropantoate 2-reductase"/>
    <property type="match status" value="1"/>
</dbReference>
<dbReference type="Gene3D" id="1.10.1040.10">
    <property type="entry name" value="N-(1-d-carboxylethyl)-l-norvaline Dehydrogenase, domain 2"/>
    <property type="match status" value="1"/>
</dbReference>
<dbReference type="GO" id="GO:0008677">
    <property type="term" value="F:2-dehydropantoate 2-reductase activity"/>
    <property type="evidence" value="ECO:0007669"/>
    <property type="project" value="UniProtKB-EC"/>
</dbReference>
<proteinExistence type="inferred from homology"/>
<evidence type="ECO:0000313" key="8">
    <source>
        <dbReference type="Proteomes" id="UP000625210"/>
    </source>
</evidence>
<dbReference type="GO" id="GO:0005737">
    <property type="term" value="C:cytoplasm"/>
    <property type="evidence" value="ECO:0007669"/>
    <property type="project" value="TreeGrafter"/>
</dbReference>